<evidence type="ECO:0000313" key="3">
    <source>
        <dbReference type="Proteomes" id="UP000267096"/>
    </source>
</evidence>
<feature type="transmembrane region" description="Helical" evidence="1">
    <location>
        <begin position="25"/>
        <end position="46"/>
    </location>
</feature>
<protein>
    <submittedName>
        <fullName evidence="4">Transmembrane protein</fullName>
    </submittedName>
</protein>
<dbReference type="Proteomes" id="UP000267096">
    <property type="component" value="Unassembled WGS sequence"/>
</dbReference>
<dbReference type="WBParaSite" id="ASIM_0001989601-mRNA-1">
    <property type="protein sequence ID" value="ASIM_0001989601-mRNA-1"/>
    <property type="gene ID" value="ASIM_0001989601"/>
</dbReference>
<accession>A0A0M3KFY4</accession>
<keyword evidence="1" id="KW-0812">Transmembrane</keyword>
<evidence type="ECO:0000256" key="1">
    <source>
        <dbReference type="SAM" id="Phobius"/>
    </source>
</evidence>
<proteinExistence type="predicted"/>
<reference evidence="4" key="1">
    <citation type="submission" date="2017-02" db="UniProtKB">
        <authorList>
            <consortium name="WormBaseParasite"/>
        </authorList>
    </citation>
    <scope>IDENTIFICATION</scope>
</reference>
<keyword evidence="1" id="KW-0472">Membrane</keyword>
<dbReference type="OrthoDB" id="10480407at2759"/>
<gene>
    <name evidence="2" type="ORF">ASIM_LOCUS19282</name>
</gene>
<sequence length="81" mass="9202">MDSFEKGEDLRRGQEQLECEQTWNLVFILSVVLAVVFGILLILYCIMYRKHIKFLLIGPPPEIVSSAASIARISSRFNVST</sequence>
<dbReference type="EMBL" id="UYRR01036968">
    <property type="protein sequence ID" value="VDK68582.1"/>
    <property type="molecule type" value="Genomic_DNA"/>
</dbReference>
<evidence type="ECO:0000313" key="4">
    <source>
        <dbReference type="WBParaSite" id="ASIM_0001989601-mRNA-1"/>
    </source>
</evidence>
<evidence type="ECO:0000313" key="2">
    <source>
        <dbReference type="EMBL" id="VDK68582.1"/>
    </source>
</evidence>
<organism evidence="4">
    <name type="scientific">Anisakis simplex</name>
    <name type="common">Herring worm</name>
    <dbReference type="NCBI Taxonomy" id="6269"/>
    <lineage>
        <taxon>Eukaryota</taxon>
        <taxon>Metazoa</taxon>
        <taxon>Ecdysozoa</taxon>
        <taxon>Nematoda</taxon>
        <taxon>Chromadorea</taxon>
        <taxon>Rhabditida</taxon>
        <taxon>Spirurina</taxon>
        <taxon>Ascaridomorpha</taxon>
        <taxon>Ascaridoidea</taxon>
        <taxon>Anisakidae</taxon>
        <taxon>Anisakis</taxon>
        <taxon>Anisakis simplex complex</taxon>
    </lineage>
</organism>
<keyword evidence="3" id="KW-1185">Reference proteome</keyword>
<name>A0A0M3KFY4_ANISI</name>
<keyword evidence="1" id="KW-1133">Transmembrane helix</keyword>
<dbReference type="AlphaFoldDB" id="A0A0M3KFY4"/>
<reference evidence="2 3" key="2">
    <citation type="submission" date="2018-11" db="EMBL/GenBank/DDBJ databases">
        <authorList>
            <consortium name="Pathogen Informatics"/>
        </authorList>
    </citation>
    <scope>NUCLEOTIDE SEQUENCE [LARGE SCALE GENOMIC DNA]</scope>
</reference>